<keyword evidence="1" id="KW-0472">Membrane</keyword>
<keyword evidence="1" id="KW-0812">Transmembrane</keyword>
<feature type="transmembrane region" description="Helical" evidence="1">
    <location>
        <begin position="7"/>
        <end position="32"/>
    </location>
</feature>
<keyword evidence="1" id="KW-1133">Transmembrane helix</keyword>
<accession>A0A0U1TYJ2</accession>
<evidence type="ECO:0000256" key="1">
    <source>
        <dbReference type="SAM" id="Phobius"/>
    </source>
</evidence>
<name>A0A0U1TYJ2_LYCMC</name>
<sequence length="39" mass="4720">MSKIHFCFFFLGFHPIYHSCSFIFFINCWGGWIKCNIVK</sequence>
<evidence type="ECO:0000313" key="2">
    <source>
        <dbReference type="EMBL" id="ABY26677.1"/>
    </source>
</evidence>
<organism evidence="2">
    <name type="scientific">Lychas mucronatus</name>
    <name type="common">Chinese swimming scorpion</name>
    <dbReference type="NCBI Taxonomy" id="172552"/>
    <lineage>
        <taxon>Eukaryota</taxon>
        <taxon>Metazoa</taxon>
        <taxon>Ecdysozoa</taxon>
        <taxon>Arthropoda</taxon>
        <taxon>Chelicerata</taxon>
        <taxon>Arachnida</taxon>
        <taxon>Scorpiones</taxon>
        <taxon>Buthida</taxon>
        <taxon>Buthoidea</taxon>
        <taxon>Buthidae</taxon>
        <taxon>Lychas</taxon>
    </lineage>
</organism>
<reference evidence="2" key="1">
    <citation type="submission" date="2007-09" db="EMBL/GenBank/DDBJ databases">
        <title>Toxic transcriptome analysis of Lychas mucronatus: molecular mechanisms regulating diversity of scorpion venom peptides.</title>
        <authorList>
            <person name="Li W."/>
            <person name="Ma Y."/>
            <person name="Cao Z."/>
        </authorList>
    </citation>
    <scope>NUCLEOTIDE SEQUENCE</scope>
    <source>
        <tissue evidence="2">Venom gland</tissue>
    </source>
</reference>
<dbReference type="AlphaFoldDB" id="A0A0U1TYJ2"/>
<dbReference type="EMBL" id="EU163868">
    <property type="protein sequence ID" value="ABY26677.1"/>
    <property type="molecule type" value="mRNA"/>
</dbReference>
<proteinExistence type="evidence at transcript level"/>
<protein>
    <submittedName>
        <fullName evidence="2">VP1.4</fullName>
    </submittedName>
</protein>